<sequence>MTLQLVPALGGMSALLAGLHVDQDVQSAVVQTVSRAESSVSKYESIMTSEGGRIITEKDLLVASSCPSDVRVQKMMTSIENATSSIVLIRDDVIQIQSSVHENIELCRKRTQSHKQTIDGDTAKMETLATQISGTESEISSCQTDSATFDGDAARLDARAGEIEHAARKKKKKGRWGAVLGGAGILLAPFTGIFVRRQSNVDEMLKICVPGKLALRQRNQKPNWR</sequence>
<dbReference type="EMBL" id="CP111019">
    <property type="protein sequence ID" value="WAR13388.1"/>
    <property type="molecule type" value="Genomic_DNA"/>
</dbReference>
<keyword evidence="1" id="KW-0472">Membrane</keyword>
<organism evidence="2 3">
    <name type="scientific">Mya arenaria</name>
    <name type="common">Soft-shell clam</name>
    <dbReference type="NCBI Taxonomy" id="6604"/>
    <lineage>
        <taxon>Eukaryota</taxon>
        <taxon>Metazoa</taxon>
        <taxon>Spiralia</taxon>
        <taxon>Lophotrochozoa</taxon>
        <taxon>Mollusca</taxon>
        <taxon>Bivalvia</taxon>
        <taxon>Autobranchia</taxon>
        <taxon>Heteroconchia</taxon>
        <taxon>Euheterodonta</taxon>
        <taxon>Imparidentia</taxon>
        <taxon>Neoheterodontei</taxon>
        <taxon>Myida</taxon>
        <taxon>Myoidea</taxon>
        <taxon>Myidae</taxon>
        <taxon>Mya</taxon>
    </lineage>
</organism>
<evidence type="ECO:0000313" key="3">
    <source>
        <dbReference type="Proteomes" id="UP001164746"/>
    </source>
</evidence>
<evidence type="ECO:0000256" key="1">
    <source>
        <dbReference type="SAM" id="Phobius"/>
    </source>
</evidence>
<gene>
    <name evidence="2" type="ORF">MAR_027568</name>
</gene>
<dbReference type="Proteomes" id="UP001164746">
    <property type="component" value="Chromosome 8"/>
</dbReference>
<reference evidence="2" key="1">
    <citation type="submission" date="2022-11" db="EMBL/GenBank/DDBJ databases">
        <title>Centuries of genome instability and evolution in soft-shell clam transmissible cancer (bioRxiv).</title>
        <authorList>
            <person name="Hart S.F.M."/>
            <person name="Yonemitsu M.A."/>
            <person name="Giersch R.M."/>
            <person name="Beal B.F."/>
            <person name="Arriagada G."/>
            <person name="Davis B.W."/>
            <person name="Ostrander E.A."/>
            <person name="Goff S.P."/>
            <person name="Metzger M.J."/>
        </authorList>
    </citation>
    <scope>NUCLEOTIDE SEQUENCE</scope>
    <source>
        <strain evidence="2">MELC-2E11</strain>
        <tissue evidence="2">Siphon/mantle</tissue>
    </source>
</reference>
<keyword evidence="1" id="KW-1133">Transmembrane helix</keyword>
<evidence type="ECO:0000313" key="2">
    <source>
        <dbReference type="EMBL" id="WAR13388.1"/>
    </source>
</evidence>
<keyword evidence="1" id="KW-0812">Transmembrane</keyword>
<feature type="transmembrane region" description="Helical" evidence="1">
    <location>
        <begin position="176"/>
        <end position="195"/>
    </location>
</feature>
<name>A0ABY7EXY9_MYAAR</name>
<protein>
    <submittedName>
        <fullName evidence="2">Uncharacterized protein</fullName>
    </submittedName>
</protein>
<accession>A0ABY7EXY9</accession>
<proteinExistence type="predicted"/>
<keyword evidence="3" id="KW-1185">Reference proteome</keyword>